<dbReference type="InterPro" id="IPR003688">
    <property type="entry name" value="TraG/VirD4"/>
</dbReference>
<reference evidence="8 9" key="1">
    <citation type="journal article" date="2014" name="Genome Announc.">
        <title>Draft genome sequences of eight enterohepatic helicobacter species isolated from both laboratory and wild rodents.</title>
        <authorList>
            <person name="Sheh A."/>
            <person name="Shen Z."/>
            <person name="Fox J.G."/>
        </authorList>
    </citation>
    <scope>NUCLEOTIDE SEQUENCE [LARGE SCALE GENOMIC DNA]</scope>
    <source>
        <strain evidence="8 9">MIT 09-6949</strain>
    </source>
</reference>
<accession>A0A4U8T782</accession>
<keyword evidence="3" id="KW-1003">Cell membrane</keyword>
<evidence type="ECO:0000256" key="1">
    <source>
        <dbReference type="ARBA" id="ARBA00004651"/>
    </source>
</evidence>
<dbReference type="AlphaFoldDB" id="A0A4U8T782"/>
<sequence>MLDVNYSRGGFLLGIHKELWTKRKIYFSAPLAALIVAPPGAGKSTAVAIPNLLTLPTSCVVLDIKGELCDLTAGYRQSAFKNEVYVFNPLGNDNSLKFNPFDKKIISKLDFNGKRRLVDEIANTIFVEEKGEDHWVSKAKEFFVFHALYECCVKNESNFFDIANAPMKDYKPLIPKESPYYEKIYEFDPKTSKYLEIDGINPEKIFYQQVAEQKYLDIKNPKNWESETYEQIEANKQSGLETLDVIVRNYARAWANAADEEFASIKSTFSRFMAVFTSYQVRDATSSMSFEYEDLREKNITLYIKIAQTDIDTLKSLIRVLLESIAKNLMTRESKNLNERIYLILDEFIRFGKMPFLLEMPALCRSYNIVPLYITQSYGLIKKYYGEDDLKIMTDTTGYQILFKMNDADSAEQVSKQIGKYTRENRSHSTKDGAIAFGGTSSYSLEGTELITAQDILNIPNDEIIILVSGHKAKPIKIKAAYYYKEKAMQKRLKWEYDPTNAALLKKLHSKKHKNSHIESSQTLQVTTHSPKIQEQQPLEQLNEDKQVQVVQDSNTYQTDLTSKSSSEEDKKAQEQWNEMLVEDKMISQATQTMSENENTKTMSQEEINAQIQKMLEIKRKEYVKSINSDIINIALKNPPKDLPPTENSEAKVSLDTWKKIQKDTNPLIENAGFSLRFSMADLKNQ</sequence>
<keyword evidence="9" id="KW-1185">Reference proteome</keyword>
<dbReference type="PANTHER" id="PTHR37937">
    <property type="entry name" value="CONJUGATIVE TRANSFER: DNA TRANSPORT"/>
    <property type="match status" value="1"/>
</dbReference>
<dbReference type="Pfam" id="PF02534">
    <property type="entry name" value="T4SS-DNA_transf"/>
    <property type="match status" value="1"/>
</dbReference>
<dbReference type="OrthoDB" id="9759295at2"/>
<comment type="similarity">
    <text evidence="2">Belongs to the VirD4/TraG family.</text>
</comment>
<evidence type="ECO:0000313" key="8">
    <source>
        <dbReference type="EMBL" id="TLD95423.1"/>
    </source>
</evidence>
<keyword evidence="6" id="KW-0472">Membrane</keyword>
<dbReference type="InterPro" id="IPR027417">
    <property type="entry name" value="P-loop_NTPase"/>
</dbReference>
<evidence type="ECO:0000313" key="9">
    <source>
        <dbReference type="Proteomes" id="UP000029733"/>
    </source>
</evidence>
<proteinExistence type="inferred from homology"/>
<evidence type="ECO:0000256" key="2">
    <source>
        <dbReference type="ARBA" id="ARBA00008806"/>
    </source>
</evidence>
<keyword evidence="5" id="KW-1133">Transmembrane helix</keyword>
<feature type="compositionally biased region" description="Polar residues" evidence="7">
    <location>
        <begin position="518"/>
        <end position="533"/>
    </location>
</feature>
<feature type="region of interest" description="Disordered" evidence="7">
    <location>
        <begin position="509"/>
        <end position="533"/>
    </location>
</feature>
<evidence type="ECO:0000256" key="6">
    <source>
        <dbReference type="ARBA" id="ARBA00023136"/>
    </source>
</evidence>
<dbReference type="Proteomes" id="UP000029733">
    <property type="component" value="Unassembled WGS sequence"/>
</dbReference>
<dbReference type="GO" id="GO:0005886">
    <property type="term" value="C:plasma membrane"/>
    <property type="evidence" value="ECO:0007669"/>
    <property type="project" value="UniProtKB-SubCell"/>
</dbReference>
<dbReference type="EMBL" id="JRPR02000009">
    <property type="protein sequence ID" value="TLD95423.1"/>
    <property type="molecule type" value="Genomic_DNA"/>
</dbReference>
<gene>
    <name evidence="8" type="ORF">LS71_008365</name>
</gene>
<evidence type="ECO:0000256" key="4">
    <source>
        <dbReference type="ARBA" id="ARBA00022692"/>
    </source>
</evidence>
<name>A0A4U8T782_9HELI</name>
<evidence type="ECO:0000256" key="3">
    <source>
        <dbReference type="ARBA" id="ARBA00022475"/>
    </source>
</evidence>
<dbReference type="PANTHER" id="PTHR37937:SF1">
    <property type="entry name" value="CONJUGATIVE TRANSFER: DNA TRANSPORT"/>
    <property type="match status" value="1"/>
</dbReference>
<dbReference type="SUPFAM" id="SSF52540">
    <property type="entry name" value="P-loop containing nucleoside triphosphate hydrolases"/>
    <property type="match status" value="1"/>
</dbReference>
<organism evidence="8 9">
    <name type="scientific">Helicobacter jaachi</name>
    <dbReference type="NCBI Taxonomy" id="1677920"/>
    <lineage>
        <taxon>Bacteria</taxon>
        <taxon>Pseudomonadati</taxon>
        <taxon>Campylobacterota</taxon>
        <taxon>Epsilonproteobacteria</taxon>
        <taxon>Campylobacterales</taxon>
        <taxon>Helicobacteraceae</taxon>
        <taxon>Helicobacter</taxon>
    </lineage>
</organism>
<dbReference type="STRING" id="1677920.LS71_04080"/>
<protein>
    <submittedName>
        <fullName evidence="8">Type IV secretory system conjugative DNA transfer family protein</fullName>
    </submittedName>
</protein>
<dbReference type="InterPro" id="IPR051539">
    <property type="entry name" value="T4SS-coupling_protein"/>
</dbReference>
<dbReference type="CDD" id="cd01127">
    <property type="entry name" value="TrwB_TraG_TraD_VirD4"/>
    <property type="match status" value="2"/>
</dbReference>
<dbReference type="Gene3D" id="3.40.50.300">
    <property type="entry name" value="P-loop containing nucleotide triphosphate hydrolases"/>
    <property type="match status" value="1"/>
</dbReference>
<comment type="subcellular location">
    <subcellularLocation>
        <location evidence="1">Cell membrane</location>
        <topology evidence="1">Multi-pass membrane protein</topology>
    </subcellularLocation>
</comment>
<keyword evidence="4" id="KW-0812">Transmembrane</keyword>
<comment type="caution">
    <text evidence="8">The sequence shown here is derived from an EMBL/GenBank/DDBJ whole genome shotgun (WGS) entry which is preliminary data.</text>
</comment>
<evidence type="ECO:0000256" key="5">
    <source>
        <dbReference type="ARBA" id="ARBA00022989"/>
    </source>
</evidence>
<evidence type="ECO:0000256" key="7">
    <source>
        <dbReference type="SAM" id="MobiDB-lite"/>
    </source>
</evidence>